<name>A0A7V5LTM3_UNCW3</name>
<organism evidence="1">
    <name type="scientific">candidate division WOR-3 bacterium</name>
    <dbReference type="NCBI Taxonomy" id="2052148"/>
    <lineage>
        <taxon>Bacteria</taxon>
        <taxon>Bacteria division WOR-3</taxon>
    </lineage>
</organism>
<dbReference type="Proteomes" id="UP000886050">
    <property type="component" value="Unassembled WGS sequence"/>
</dbReference>
<gene>
    <name evidence="1" type="ORF">ENL43_00440</name>
</gene>
<comment type="caution">
    <text evidence="1">The sequence shown here is derived from an EMBL/GenBank/DDBJ whole genome shotgun (WGS) entry which is preliminary data.</text>
</comment>
<evidence type="ECO:0008006" key="2">
    <source>
        <dbReference type="Google" id="ProtNLM"/>
    </source>
</evidence>
<reference evidence="1" key="1">
    <citation type="journal article" date="2020" name="mSystems">
        <title>Genome- and Community-Level Interaction Insights into Carbon Utilization and Element Cycling Functions of Hydrothermarchaeota in Hydrothermal Sediment.</title>
        <authorList>
            <person name="Zhou Z."/>
            <person name="Liu Y."/>
            <person name="Xu W."/>
            <person name="Pan J."/>
            <person name="Luo Z.H."/>
            <person name="Li M."/>
        </authorList>
    </citation>
    <scope>NUCLEOTIDE SEQUENCE [LARGE SCALE GENOMIC DNA]</scope>
    <source>
        <strain evidence="1">HyVt-96</strain>
    </source>
</reference>
<dbReference type="AlphaFoldDB" id="A0A7V5LTM3"/>
<accession>A0A7V5LTM3</accession>
<protein>
    <recommendedName>
        <fullName evidence="2">HpcH/HpaI aldolase/citrate lyase domain-containing protein</fullName>
    </recommendedName>
</protein>
<evidence type="ECO:0000313" key="1">
    <source>
        <dbReference type="EMBL" id="HHF52814.1"/>
    </source>
</evidence>
<dbReference type="SUPFAM" id="SSF51412">
    <property type="entry name" value="Inosine monophosphate dehydrogenase (IMPDH)"/>
    <property type="match status" value="1"/>
</dbReference>
<dbReference type="InterPro" id="IPR013785">
    <property type="entry name" value="Aldolase_TIM"/>
</dbReference>
<dbReference type="EMBL" id="DRTX01000028">
    <property type="protein sequence ID" value="HHF52814.1"/>
    <property type="molecule type" value="Genomic_DNA"/>
</dbReference>
<sequence length="113" mass="12384">MGISLFQGWPLLWQMKIGVIDAAGIGMLEPDFGTNFNEANKRVLRKEIRKARKITKGIIGVNLMVVLSDFDELLLVAIEESVDLVSLGAGLLLKVPFDGLKKVSTKSIPIVFS</sequence>
<dbReference type="Gene3D" id="3.20.20.70">
    <property type="entry name" value="Aldolase class I"/>
    <property type="match status" value="1"/>
</dbReference>
<proteinExistence type="predicted"/>